<dbReference type="GO" id="GO:0016791">
    <property type="term" value="F:phosphatase activity"/>
    <property type="evidence" value="ECO:0007669"/>
    <property type="project" value="TreeGrafter"/>
</dbReference>
<dbReference type="EMBL" id="JAASRN010000001">
    <property type="protein sequence ID" value="NIK73010.1"/>
    <property type="molecule type" value="Genomic_DNA"/>
</dbReference>
<dbReference type="SUPFAM" id="SSF52172">
    <property type="entry name" value="CheY-like"/>
    <property type="match status" value="1"/>
</dbReference>
<dbReference type="Gene3D" id="3.60.40.10">
    <property type="entry name" value="PPM-type phosphatase domain"/>
    <property type="match status" value="1"/>
</dbReference>
<organism evidence="5 6">
    <name type="scientific">Thermonema lapsum</name>
    <dbReference type="NCBI Taxonomy" id="28195"/>
    <lineage>
        <taxon>Bacteria</taxon>
        <taxon>Pseudomonadati</taxon>
        <taxon>Bacteroidota</taxon>
        <taxon>Cytophagia</taxon>
        <taxon>Cytophagales</taxon>
        <taxon>Thermonemataceae</taxon>
        <taxon>Thermonema</taxon>
    </lineage>
</organism>
<dbReference type="InterPro" id="IPR001789">
    <property type="entry name" value="Sig_transdc_resp-reg_receiver"/>
</dbReference>
<keyword evidence="1" id="KW-0378">Hydrolase</keyword>
<keyword evidence="2" id="KW-0597">Phosphoprotein</keyword>
<keyword evidence="6" id="KW-1185">Reference proteome</keyword>
<dbReference type="PANTHER" id="PTHR43156:SF9">
    <property type="entry name" value="HAMP DOMAIN-CONTAINING PROTEIN"/>
    <property type="match status" value="1"/>
</dbReference>
<feature type="domain" description="Response regulatory" evidence="4">
    <location>
        <begin position="12"/>
        <end position="126"/>
    </location>
</feature>
<dbReference type="RefSeq" id="WP_166918292.1">
    <property type="nucleotide sequence ID" value="NZ_JAASRN010000001.1"/>
</dbReference>
<dbReference type="Proteomes" id="UP000537126">
    <property type="component" value="Unassembled WGS sequence"/>
</dbReference>
<dbReference type="Gene3D" id="3.40.50.2300">
    <property type="match status" value="1"/>
</dbReference>
<reference evidence="5 6" key="1">
    <citation type="submission" date="2020-03" db="EMBL/GenBank/DDBJ databases">
        <title>Genomic Encyclopedia of Type Strains, Phase IV (KMG-IV): sequencing the most valuable type-strain genomes for metagenomic binning, comparative biology and taxonomic classification.</title>
        <authorList>
            <person name="Goeker M."/>
        </authorList>
    </citation>
    <scope>NUCLEOTIDE SEQUENCE [LARGE SCALE GENOMIC DNA]</scope>
    <source>
        <strain evidence="5 6">DSM 5718</strain>
    </source>
</reference>
<evidence type="ECO:0000313" key="5">
    <source>
        <dbReference type="EMBL" id="NIK73010.1"/>
    </source>
</evidence>
<dbReference type="SMART" id="SM00331">
    <property type="entry name" value="PP2C_SIG"/>
    <property type="match status" value="1"/>
</dbReference>
<name>A0A846MNM6_9BACT</name>
<dbReference type="AlphaFoldDB" id="A0A846MNM6"/>
<dbReference type="SMART" id="SM00448">
    <property type="entry name" value="REC"/>
    <property type="match status" value="1"/>
</dbReference>
<sequence length="418" mass="48356">MQEENNKHKDIHILYVDDEESNLRIFKTAFKRKYTIHTATSAQEAIDILKEYPIHILITDYKMPQMSGVELLEYTVERYPNLIRMILTGFADIEAIVRAVNKSGIYQYITKPWDRGELEMIIEKAIETLSLKEERERLIEELRQLNASLEEKVRERTAEVENLLEKVQSSIRYAQRIQKAMLPSTEELREIIGEHVLFYRPRDIVSGDFYWVAHKTEKGEDKIILVVGDCTGHGVPGAMMSMVCINLIAQAVHDREIHSPAAILSFVNQGIIERLRQEENVSRDGMDGVVLCIDRKAKKVKLAGGNLGALIIRQEEVEILRGDQQTIGGYEQEDTLFKEIILPYEPMHIYLYTDGFQDQFGGERGKRFYSRNLVSLIQEIHNLPFDTQKARLTDTFEQWKGAYQQTDDVTVLGFRFEP</sequence>
<evidence type="ECO:0000256" key="3">
    <source>
        <dbReference type="SAM" id="Coils"/>
    </source>
</evidence>
<proteinExistence type="predicted"/>
<gene>
    <name evidence="5" type="ORF">FHS56_000496</name>
</gene>
<dbReference type="PROSITE" id="PS50110">
    <property type="entry name" value="RESPONSE_REGULATORY"/>
    <property type="match status" value="1"/>
</dbReference>
<feature type="modified residue" description="4-aspartylphosphate" evidence="2">
    <location>
        <position position="60"/>
    </location>
</feature>
<evidence type="ECO:0000259" key="4">
    <source>
        <dbReference type="PROSITE" id="PS50110"/>
    </source>
</evidence>
<dbReference type="Pfam" id="PF07228">
    <property type="entry name" value="SpoIIE"/>
    <property type="match status" value="1"/>
</dbReference>
<feature type="coiled-coil region" evidence="3">
    <location>
        <begin position="128"/>
        <end position="166"/>
    </location>
</feature>
<dbReference type="InterPro" id="IPR011006">
    <property type="entry name" value="CheY-like_superfamily"/>
</dbReference>
<comment type="caution">
    <text evidence="5">The sequence shown here is derived from an EMBL/GenBank/DDBJ whole genome shotgun (WGS) entry which is preliminary data.</text>
</comment>
<evidence type="ECO:0000256" key="1">
    <source>
        <dbReference type="ARBA" id="ARBA00022801"/>
    </source>
</evidence>
<dbReference type="InterPro" id="IPR052016">
    <property type="entry name" value="Bact_Sigma-Reg"/>
</dbReference>
<protein>
    <submittedName>
        <fullName evidence="5">Serine phosphatase RsbU (Regulator of sigma subunit)</fullName>
    </submittedName>
</protein>
<evidence type="ECO:0000256" key="2">
    <source>
        <dbReference type="PROSITE-ProRule" id="PRU00169"/>
    </source>
</evidence>
<evidence type="ECO:0000313" key="6">
    <source>
        <dbReference type="Proteomes" id="UP000537126"/>
    </source>
</evidence>
<dbReference type="CDD" id="cd17569">
    <property type="entry name" value="REC_HupR-like"/>
    <property type="match status" value="1"/>
</dbReference>
<dbReference type="InterPro" id="IPR036457">
    <property type="entry name" value="PPM-type-like_dom_sf"/>
</dbReference>
<dbReference type="GO" id="GO:0000160">
    <property type="term" value="P:phosphorelay signal transduction system"/>
    <property type="evidence" value="ECO:0007669"/>
    <property type="project" value="InterPro"/>
</dbReference>
<dbReference type="InterPro" id="IPR001932">
    <property type="entry name" value="PPM-type_phosphatase-like_dom"/>
</dbReference>
<accession>A0A846MNM6</accession>
<keyword evidence="3" id="KW-0175">Coiled coil</keyword>
<dbReference type="PANTHER" id="PTHR43156">
    <property type="entry name" value="STAGE II SPORULATION PROTEIN E-RELATED"/>
    <property type="match status" value="1"/>
</dbReference>
<dbReference type="Pfam" id="PF00072">
    <property type="entry name" value="Response_reg"/>
    <property type="match status" value="1"/>
</dbReference>